<dbReference type="Pfam" id="PF08238">
    <property type="entry name" value="Sel1"/>
    <property type="match status" value="6"/>
</dbReference>
<dbReference type="SUPFAM" id="SSF81901">
    <property type="entry name" value="HCP-like"/>
    <property type="match status" value="2"/>
</dbReference>
<name>A0ABY9M8S7_9BURK</name>
<dbReference type="InterPro" id="IPR006597">
    <property type="entry name" value="Sel1-like"/>
</dbReference>
<sequence>MIALLCAWSWPAASQAHDEAERLYDLIEQHDAKAFDLLLALAKDDDPQALAVLGFIYEHGVSVPRNAGQAIHYYAQACAQGGNYGCRNAAYFYEYGIGVAQDVGQARWYAQQTNTDGIDDLDELESLSRRIYDRKARAETDIGMRVRLIDFARSILSGLYDSEKAAMFRIGFGKRETLRLARVWAQDGDPVLNFMVGSFYNFGYSYVDNKNSEAFKWFSRAAAAGEPRSQNLLGLTYAEGLWGIQADPQLALQWYERAAQQGDQDALVNLGRIFYLGEIVPVDYERAISLFKQAAAKDSPRAARFLSWMYYNGQSVKTDCRKALQYRQIRRGERQDESSDATFWTTCKGDSYRRKNADQTLPVVTLQHKSTFSGGNDGGLACEPHFIASTNKLGEIANLRITVELRNDRGAATQRILAFSPFGLNTMDEDMNGREYNSFTSSTLVQMQTKEFCDFGPNYKILAATAAIHGHNVDLLAEGILKQ</sequence>
<protein>
    <submittedName>
        <fullName evidence="1">Tetratricopeptide repeat protein</fullName>
    </submittedName>
</protein>
<dbReference type="InterPro" id="IPR050767">
    <property type="entry name" value="Sel1_AlgK"/>
</dbReference>
<dbReference type="PANTHER" id="PTHR11102">
    <property type="entry name" value="SEL-1-LIKE PROTEIN"/>
    <property type="match status" value="1"/>
</dbReference>
<dbReference type="SMART" id="SM00671">
    <property type="entry name" value="SEL1"/>
    <property type="match status" value="6"/>
</dbReference>
<gene>
    <name evidence="1" type="ORF">RAS12_11600</name>
</gene>
<organism evidence="1 2">
    <name type="scientific">Achromobacter seleniivolatilans</name>
    <dbReference type="NCBI Taxonomy" id="3047478"/>
    <lineage>
        <taxon>Bacteria</taxon>
        <taxon>Pseudomonadati</taxon>
        <taxon>Pseudomonadota</taxon>
        <taxon>Betaproteobacteria</taxon>
        <taxon>Burkholderiales</taxon>
        <taxon>Alcaligenaceae</taxon>
        <taxon>Achromobacter</taxon>
    </lineage>
</organism>
<evidence type="ECO:0000313" key="2">
    <source>
        <dbReference type="Proteomes" id="UP001234798"/>
    </source>
</evidence>
<dbReference type="RefSeq" id="WP_306948531.1">
    <property type="nucleotide sequence ID" value="NZ_CP132976.1"/>
</dbReference>
<dbReference type="Gene3D" id="1.25.40.10">
    <property type="entry name" value="Tetratricopeptide repeat domain"/>
    <property type="match status" value="2"/>
</dbReference>
<accession>A0ABY9M8S7</accession>
<dbReference type="InterPro" id="IPR011990">
    <property type="entry name" value="TPR-like_helical_dom_sf"/>
</dbReference>
<dbReference type="EMBL" id="CP132976">
    <property type="protein sequence ID" value="WMD22984.1"/>
    <property type="molecule type" value="Genomic_DNA"/>
</dbReference>
<reference evidence="1 2" key="1">
    <citation type="submission" date="2023-08" db="EMBL/GenBank/DDBJ databases">
        <title>Achromobacter seleniivolatilans sp. nov., isolated from seleniferous soil.</title>
        <authorList>
            <person name="Zhang S."/>
            <person name="Li K."/>
            <person name="Peng J."/>
            <person name="Zhao Q."/>
            <person name="Wang H."/>
            <person name="Guo Y."/>
        </authorList>
    </citation>
    <scope>NUCLEOTIDE SEQUENCE [LARGE SCALE GENOMIC DNA]</scope>
    <source>
        <strain evidence="1 2">R39</strain>
    </source>
</reference>
<dbReference type="Proteomes" id="UP001234798">
    <property type="component" value="Chromosome"/>
</dbReference>
<dbReference type="PANTHER" id="PTHR11102:SF160">
    <property type="entry name" value="ERAD-ASSOCIATED E3 UBIQUITIN-PROTEIN LIGASE COMPONENT HRD3"/>
    <property type="match status" value="1"/>
</dbReference>
<keyword evidence="2" id="KW-1185">Reference proteome</keyword>
<evidence type="ECO:0000313" key="1">
    <source>
        <dbReference type="EMBL" id="WMD22984.1"/>
    </source>
</evidence>
<proteinExistence type="predicted"/>